<feature type="transmembrane region" description="Helical" evidence="1">
    <location>
        <begin position="60"/>
        <end position="77"/>
    </location>
</feature>
<feature type="transmembrane region" description="Helical" evidence="1">
    <location>
        <begin position="142"/>
        <end position="164"/>
    </location>
</feature>
<dbReference type="RefSeq" id="WP_066733017.1">
    <property type="nucleotide sequence ID" value="NZ_JAJCIQ010000014.1"/>
</dbReference>
<evidence type="ECO:0000259" key="2">
    <source>
        <dbReference type="Pfam" id="PF04892"/>
    </source>
</evidence>
<name>A0ABS8DK10_9FIRM</name>
<dbReference type="InterPro" id="IPR006976">
    <property type="entry name" value="VanZ-like"/>
</dbReference>
<evidence type="ECO:0000313" key="3">
    <source>
        <dbReference type="EMBL" id="MCB7388777.1"/>
    </source>
</evidence>
<feature type="transmembrane region" description="Helical" evidence="1">
    <location>
        <begin position="12"/>
        <end position="32"/>
    </location>
</feature>
<keyword evidence="1" id="KW-0472">Membrane</keyword>
<dbReference type="PANTHER" id="PTHR36834">
    <property type="entry name" value="MEMBRANE PROTEIN-RELATED"/>
    <property type="match status" value="1"/>
</dbReference>
<proteinExistence type="predicted"/>
<feature type="transmembrane region" description="Helical" evidence="1">
    <location>
        <begin position="89"/>
        <end position="108"/>
    </location>
</feature>
<keyword evidence="1" id="KW-0812">Transmembrane</keyword>
<dbReference type="InterPro" id="IPR053150">
    <property type="entry name" value="Teicoplanin_resist-assoc"/>
</dbReference>
<keyword evidence="4" id="KW-1185">Reference proteome</keyword>
<comment type="caution">
    <text evidence="3">The sequence shown here is derived from an EMBL/GenBank/DDBJ whole genome shotgun (WGS) entry which is preliminary data.</text>
</comment>
<protein>
    <submittedName>
        <fullName evidence="3">VanZ family protein</fullName>
    </submittedName>
</protein>
<dbReference type="Proteomes" id="UP001299546">
    <property type="component" value="Unassembled WGS sequence"/>
</dbReference>
<keyword evidence="1" id="KW-1133">Transmembrane helix</keyword>
<organism evidence="3 4">
    <name type="scientific">Bariatricus massiliensis</name>
    <dbReference type="NCBI Taxonomy" id="1745713"/>
    <lineage>
        <taxon>Bacteria</taxon>
        <taxon>Bacillati</taxon>
        <taxon>Bacillota</taxon>
        <taxon>Clostridia</taxon>
        <taxon>Lachnospirales</taxon>
        <taxon>Lachnospiraceae</taxon>
        <taxon>Bariatricus</taxon>
    </lineage>
</organism>
<reference evidence="3 4" key="1">
    <citation type="submission" date="2021-10" db="EMBL/GenBank/DDBJ databases">
        <title>Collection of gut derived symbiotic bacterial strains cultured from healthy donors.</title>
        <authorList>
            <person name="Lin H."/>
            <person name="Littmann E."/>
            <person name="Kohout C."/>
            <person name="Pamer E.G."/>
        </authorList>
    </citation>
    <scope>NUCLEOTIDE SEQUENCE [LARGE SCALE GENOMIC DNA]</scope>
    <source>
        <strain evidence="3 4">DFI.1.165</strain>
    </source>
</reference>
<evidence type="ECO:0000313" key="4">
    <source>
        <dbReference type="Proteomes" id="UP001299546"/>
    </source>
</evidence>
<dbReference type="EMBL" id="JAJCIS010000014">
    <property type="protein sequence ID" value="MCB7388777.1"/>
    <property type="molecule type" value="Genomic_DNA"/>
</dbReference>
<sequence>MSGKKQKCLTTALFTVYVLAIIWIILFKMQLIPVVTQRSLNLIPFGESVIVNGKLDISEIIYNLLIFVPFGIYMGMLKPDWSFFKKAAPIFLTSLAFETLQFIFAIGATDITDLIGNTLGGIIGIGLYFVFARLFKGKSLQIMNILALIGTVFMVGLIGLLIIANL</sequence>
<evidence type="ECO:0000256" key="1">
    <source>
        <dbReference type="SAM" id="Phobius"/>
    </source>
</evidence>
<accession>A0ABS8DK10</accession>
<dbReference type="Pfam" id="PF04892">
    <property type="entry name" value="VanZ"/>
    <property type="match status" value="1"/>
</dbReference>
<feature type="transmembrane region" description="Helical" evidence="1">
    <location>
        <begin position="114"/>
        <end position="135"/>
    </location>
</feature>
<feature type="domain" description="VanZ-like" evidence="2">
    <location>
        <begin position="14"/>
        <end position="131"/>
    </location>
</feature>
<dbReference type="PANTHER" id="PTHR36834:SF2">
    <property type="entry name" value="MEMBRANE PROTEIN"/>
    <property type="match status" value="1"/>
</dbReference>
<gene>
    <name evidence="3" type="ORF">LIZ65_15925</name>
</gene>